<evidence type="ECO:0000313" key="2">
    <source>
        <dbReference type="EMBL" id="MTK20029.1"/>
    </source>
</evidence>
<keyword evidence="2" id="KW-0436">Ligase</keyword>
<accession>A0A9X4XAY0</accession>
<name>A0A9X4XAY0_9FIRM</name>
<comment type="caution">
    <text evidence="2">The sequence shown here is derived from an EMBL/GenBank/DDBJ whole genome shotgun (WGS) entry which is preliminary data.</text>
</comment>
<evidence type="ECO:0000313" key="3">
    <source>
        <dbReference type="Proteomes" id="UP000487649"/>
    </source>
</evidence>
<organism evidence="2 3">
    <name type="scientific">Turicibacter sanguinis</name>
    <dbReference type="NCBI Taxonomy" id="154288"/>
    <lineage>
        <taxon>Bacteria</taxon>
        <taxon>Bacillati</taxon>
        <taxon>Bacillota</taxon>
        <taxon>Erysipelotrichia</taxon>
        <taxon>Erysipelotrichales</taxon>
        <taxon>Turicibacteraceae</taxon>
        <taxon>Turicibacter</taxon>
    </lineage>
</organism>
<dbReference type="Gene3D" id="3.90.1490.10">
    <property type="entry name" value="putative n-type atp pyrophosphatase, domain 2"/>
    <property type="match status" value="1"/>
</dbReference>
<gene>
    <name evidence="2" type="ORF">GMA92_01085</name>
</gene>
<dbReference type="CDD" id="cd01994">
    <property type="entry name" value="AANH_PF0828-like"/>
    <property type="match status" value="1"/>
</dbReference>
<protein>
    <submittedName>
        <fullName evidence="2">Diphthine--ammonia ligase</fullName>
        <ecNumber evidence="2">6.3.1.14</ecNumber>
    </submittedName>
</protein>
<proteinExistence type="predicted"/>
<dbReference type="RefSeq" id="WP_006784172.1">
    <property type="nucleotide sequence ID" value="NZ_CAJJOK010000003.1"/>
</dbReference>
<dbReference type="GeneID" id="60058766"/>
<dbReference type="PANTHER" id="PTHR12196">
    <property type="entry name" value="DOMAIN OF UNKNOWN FUNCTION 71 DUF71 -CONTAINING PROTEIN"/>
    <property type="match status" value="1"/>
</dbReference>
<feature type="domain" description="Diphthamide synthase" evidence="1">
    <location>
        <begin position="1"/>
        <end position="213"/>
    </location>
</feature>
<dbReference type="SUPFAM" id="SSF52402">
    <property type="entry name" value="Adenine nucleotide alpha hydrolases-like"/>
    <property type="match status" value="1"/>
</dbReference>
<dbReference type="EC" id="6.3.1.14" evidence="2"/>
<dbReference type="Pfam" id="PF01902">
    <property type="entry name" value="Diphthami_syn_2"/>
    <property type="match status" value="1"/>
</dbReference>
<reference evidence="2 3" key="1">
    <citation type="journal article" date="2019" name="Nat. Med.">
        <title>A library of human gut bacterial isolates paired with longitudinal multiomics data enables mechanistic microbiome research.</title>
        <authorList>
            <person name="Poyet M."/>
            <person name="Groussin M."/>
            <person name="Gibbons S.M."/>
            <person name="Avila-Pacheco J."/>
            <person name="Jiang X."/>
            <person name="Kearney S.M."/>
            <person name="Perrotta A.R."/>
            <person name="Berdy B."/>
            <person name="Zhao S."/>
            <person name="Lieberman T.D."/>
            <person name="Swanson P.K."/>
            <person name="Smith M."/>
            <person name="Roesemann S."/>
            <person name="Alexander J.E."/>
            <person name="Rich S.A."/>
            <person name="Livny J."/>
            <person name="Vlamakis H."/>
            <person name="Clish C."/>
            <person name="Bullock K."/>
            <person name="Deik A."/>
            <person name="Scott J."/>
            <person name="Pierce K.A."/>
            <person name="Xavier R.J."/>
            <person name="Alm E.J."/>
        </authorList>
    </citation>
    <scope>NUCLEOTIDE SEQUENCE [LARGE SCALE GENOMIC DNA]</scope>
    <source>
        <strain evidence="2 3">BIOML-A198</strain>
    </source>
</reference>
<dbReference type="InterPro" id="IPR014729">
    <property type="entry name" value="Rossmann-like_a/b/a_fold"/>
</dbReference>
<dbReference type="PANTHER" id="PTHR12196:SF2">
    <property type="entry name" value="DIPHTHINE--AMMONIA LIGASE"/>
    <property type="match status" value="1"/>
</dbReference>
<dbReference type="InterPro" id="IPR002761">
    <property type="entry name" value="Diphthami_syn_dom"/>
</dbReference>
<dbReference type="AlphaFoldDB" id="A0A9X4XAY0"/>
<dbReference type="EMBL" id="WMQE01000002">
    <property type="protein sequence ID" value="MTK20029.1"/>
    <property type="molecule type" value="Genomic_DNA"/>
</dbReference>
<evidence type="ECO:0000259" key="1">
    <source>
        <dbReference type="Pfam" id="PF01902"/>
    </source>
</evidence>
<dbReference type="InterPro" id="IPR030662">
    <property type="entry name" value="DPH6/MJ0570"/>
</dbReference>
<dbReference type="GO" id="GO:0017178">
    <property type="term" value="F:diphthine-ammonia ligase activity"/>
    <property type="evidence" value="ECO:0007669"/>
    <property type="project" value="UniProtKB-EC"/>
</dbReference>
<dbReference type="Proteomes" id="UP000487649">
    <property type="component" value="Unassembled WGS sequence"/>
</dbReference>
<dbReference type="NCBIfam" id="TIGR00290">
    <property type="entry name" value="MJ0570_dom"/>
    <property type="match status" value="1"/>
</dbReference>
<dbReference type="GO" id="GO:0017183">
    <property type="term" value="P:protein histidyl modification to diphthamide"/>
    <property type="evidence" value="ECO:0007669"/>
    <property type="project" value="TreeGrafter"/>
</dbReference>
<dbReference type="Gene3D" id="3.40.50.620">
    <property type="entry name" value="HUPs"/>
    <property type="match status" value="1"/>
</dbReference>
<sequence length="213" mass="23889">MKFVMSYSCGKDSTLSLYRMIKAGHEPLALLITVDKKVCRSWFHGVPKHLLEEVSKSLNIPLLLVESIGDNYKETFEEALGKAKEQGAEACVFGDIDLEAHRTWCTDRCEAVGLEAVFPLWLEDREALTHEFIDLGFTTVLKNVKLECLGEEFLGKVLTKELVEKIKATGSDACGENGEYHSFVYDGPLFSYPVSFEVGENILTETHGYLDIK</sequence>